<organism evidence="1 2">
    <name type="scientific">Flavobacterium cerinum</name>
    <dbReference type="NCBI Taxonomy" id="2502784"/>
    <lineage>
        <taxon>Bacteria</taxon>
        <taxon>Pseudomonadati</taxon>
        <taxon>Bacteroidota</taxon>
        <taxon>Flavobacteriia</taxon>
        <taxon>Flavobacteriales</taxon>
        <taxon>Flavobacteriaceae</taxon>
        <taxon>Flavobacterium</taxon>
    </lineage>
</organism>
<dbReference type="Proteomes" id="UP000287527">
    <property type="component" value="Unassembled WGS sequence"/>
</dbReference>
<dbReference type="RefSeq" id="WP_128390855.1">
    <property type="nucleotide sequence ID" value="NZ_SBII01000012.1"/>
</dbReference>
<dbReference type="AlphaFoldDB" id="A0A3S3S7T2"/>
<proteinExistence type="predicted"/>
<reference evidence="1 2" key="1">
    <citation type="submission" date="2019-01" db="EMBL/GenBank/DDBJ databases">
        <title>Flavobacterium sp. nov.,isolated from freshwater.</title>
        <authorList>
            <person name="Zhang R."/>
            <person name="Du Z.-J."/>
        </authorList>
    </citation>
    <scope>NUCLEOTIDE SEQUENCE [LARGE SCALE GENOMIC DNA]</scope>
    <source>
        <strain evidence="1 2">1E403</strain>
    </source>
</reference>
<evidence type="ECO:0000313" key="2">
    <source>
        <dbReference type="Proteomes" id="UP000287527"/>
    </source>
</evidence>
<sequence>MKNIKWNDVRLVLILGAVIFLYSFSSKRNENRKLKEANIEFADAEDFITHEKVNNLLIQNFGSITSIAKVKLDLNSVEKSLDKNPMIDKAEVYATVDGKLKAIITQKKPVARIYQGLNSYYIDHRGGVMPLSDSYTARVPLVTGEIDSIEKEKLHLLLNYIHDDEFLKKNIIGVQISGKGNLKMQSRNYNYEIQFGMPVNIEKKFNNYKAFLQDAVKDTLIEQYKTINLKFTQQVVCTKK</sequence>
<dbReference type="EMBL" id="SBII01000012">
    <property type="protein sequence ID" value="RWW92274.1"/>
    <property type="molecule type" value="Genomic_DNA"/>
</dbReference>
<protein>
    <submittedName>
        <fullName evidence="1">Cell division protein FtsQ</fullName>
    </submittedName>
</protein>
<dbReference type="OrthoDB" id="1466667at2"/>
<name>A0A3S3S7T2_9FLAO</name>
<gene>
    <name evidence="1" type="ORF">EPI11_15290</name>
</gene>
<keyword evidence="1" id="KW-0131">Cell cycle</keyword>
<comment type="caution">
    <text evidence="1">The sequence shown here is derived from an EMBL/GenBank/DDBJ whole genome shotgun (WGS) entry which is preliminary data.</text>
</comment>
<dbReference type="GO" id="GO:0051301">
    <property type="term" value="P:cell division"/>
    <property type="evidence" value="ECO:0007669"/>
    <property type="project" value="UniProtKB-KW"/>
</dbReference>
<evidence type="ECO:0000313" key="1">
    <source>
        <dbReference type="EMBL" id="RWW92274.1"/>
    </source>
</evidence>
<keyword evidence="2" id="KW-1185">Reference proteome</keyword>
<accession>A0A3S3S7T2</accession>
<keyword evidence="1" id="KW-0132">Cell division</keyword>